<name>A0A159Z9P6_9RHOB</name>
<protein>
    <submittedName>
        <fullName evidence="1">Endoribonuclease L-PSP</fullName>
    </submittedName>
</protein>
<dbReference type="Proteomes" id="UP000076128">
    <property type="component" value="Chromosome"/>
</dbReference>
<keyword evidence="2" id="KW-1185">Reference proteome</keyword>
<dbReference type="GO" id="GO:0005829">
    <property type="term" value="C:cytosol"/>
    <property type="evidence" value="ECO:0007669"/>
    <property type="project" value="TreeGrafter"/>
</dbReference>
<sequence length="131" mass="13983">MARKALFPGGNRTTADRLRLSPGLLSGSHVFVTGMTGSNPDGTMPASPEDQFRQAFDKIGAVLREAGLGFDSIVEMTSYHIGLRAHFDSFCAVRAGYVTDPFPAWTAVEVAGLRREGALVEIRVVASTEPG</sequence>
<accession>A0A159Z9P6</accession>
<evidence type="ECO:0000313" key="1">
    <source>
        <dbReference type="EMBL" id="AMY71454.1"/>
    </source>
</evidence>
<dbReference type="InterPro" id="IPR006175">
    <property type="entry name" value="YjgF/YER057c/UK114"/>
</dbReference>
<dbReference type="CDD" id="cd02198">
    <property type="entry name" value="YjgH_like"/>
    <property type="match status" value="1"/>
</dbReference>
<dbReference type="OrthoDB" id="583118at2"/>
<dbReference type="SUPFAM" id="SSF55298">
    <property type="entry name" value="YjgF-like"/>
    <property type="match status" value="1"/>
</dbReference>
<dbReference type="InterPro" id="IPR038743">
    <property type="entry name" value="YjgH-like"/>
</dbReference>
<dbReference type="EMBL" id="CP012661">
    <property type="protein sequence ID" value="AMY71454.1"/>
    <property type="molecule type" value="Genomic_DNA"/>
</dbReference>
<dbReference type="PANTHER" id="PTHR11803:SF44">
    <property type="entry name" value="RUTC FAMILY PROTEIN YJGH"/>
    <property type="match status" value="1"/>
</dbReference>
<dbReference type="Pfam" id="PF01042">
    <property type="entry name" value="Ribonuc_L-PSP"/>
    <property type="match status" value="1"/>
</dbReference>
<dbReference type="Gene3D" id="3.30.1330.40">
    <property type="entry name" value="RutC-like"/>
    <property type="match status" value="1"/>
</dbReference>
<dbReference type="RefSeq" id="WP_066816979.1">
    <property type="nucleotide sequence ID" value="NZ_CP012661.1"/>
</dbReference>
<dbReference type="STRING" id="1335048.AKL17_4240"/>
<dbReference type="PANTHER" id="PTHR11803">
    <property type="entry name" value="2-IMINOBUTANOATE/2-IMINOPROPANOATE DEAMINASE RIDA"/>
    <property type="match status" value="1"/>
</dbReference>
<evidence type="ECO:0000313" key="2">
    <source>
        <dbReference type="Proteomes" id="UP000076128"/>
    </source>
</evidence>
<reference evidence="1 2" key="1">
    <citation type="submission" date="2015-09" db="EMBL/GenBank/DDBJ databases">
        <title>Complete genome sequence of Defluviimonas alba cai42t isolated from an oilfield in Xinjiang.</title>
        <authorList>
            <person name="Geng S."/>
            <person name="Pan X."/>
            <person name="Wu X."/>
        </authorList>
    </citation>
    <scope>NUCLEOTIDE SEQUENCE [LARGE SCALE GENOMIC DNA]</scope>
    <source>
        <strain evidence="2">cai42</strain>
    </source>
</reference>
<organism evidence="1 2">
    <name type="scientific">Frigidibacter mobilis</name>
    <dbReference type="NCBI Taxonomy" id="1335048"/>
    <lineage>
        <taxon>Bacteria</taxon>
        <taxon>Pseudomonadati</taxon>
        <taxon>Pseudomonadota</taxon>
        <taxon>Alphaproteobacteria</taxon>
        <taxon>Rhodobacterales</taxon>
        <taxon>Paracoccaceae</taxon>
        <taxon>Frigidibacter</taxon>
    </lineage>
</organism>
<dbReference type="GO" id="GO:0019239">
    <property type="term" value="F:deaminase activity"/>
    <property type="evidence" value="ECO:0007669"/>
    <property type="project" value="TreeGrafter"/>
</dbReference>
<dbReference type="KEGG" id="daa:AKL17_4240"/>
<dbReference type="AlphaFoldDB" id="A0A159Z9P6"/>
<dbReference type="PATRIC" id="fig|1335048.3.peg.4408"/>
<gene>
    <name evidence="1" type="ORF">AKL17_4240</name>
</gene>
<proteinExistence type="predicted"/>
<dbReference type="InterPro" id="IPR035959">
    <property type="entry name" value="RutC-like_sf"/>
</dbReference>